<evidence type="ECO:0000256" key="1">
    <source>
        <dbReference type="SAM" id="MobiDB-lite"/>
    </source>
</evidence>
<dbReference type="Proteomes" id="UP000507245">
    <property type="component" value="Unassembled WGS sequence"/>
</dbReference>
<evidence type="ECO:0000313" key="2">
    <source>
        <dbReference type="EMBL" id="CAB4293833.1"/>
    </source>
</evidence>
<dbReference type="OrthoDB" id="10637614at2759"/>
<name>A0A6J5W021_PRUAR</name>
<organism evidence="2 3">
    <name type="scientific">Prunus armeniaca</name>
    <name type="common">Apricot</name>
    <name type="synonym">Armeniaca vulgaris</name>
    <dbReference type="NCBI Taxonomy" id="36596"/>
    <lineage>
        <taxon>Eukaryota</taxon>
        <taxon>Viridiplantae</taxon>
        <taxon>Streptophyta</taxon>
        <taxon>Embryophyta</taxon>
        <taxon>Tracheophyta</taxon>
        <taxon>Spermatophyta</taxon>
        <taxon>Magnoliopsida</taxon>
        <taxon>eudicotyledons</taxon>
        <taxon>Gunneridae</taxon>
        <taxon>Pentapetalae</taxon>
        <taxon>rosids</taxon>
        <taxon>fabids</taxon>
        <taxon>Rosales</taxon>
        <taxon>Rosaceae</taxon>
        <taxon>Amygdaloideae</taxon>
        <taxon>Amygdaleae</taxon>
        <taxon>Prunus</taxon>
    </lineage>
</organism>
<proteinExistence type="predicted"/>
<dbReference type="EMBL" id="CAEKKB010000001">
    <property type="protein sequence ID" value="CAB4293833.1"/>
    <property type="molecule type" value="Genomic_DNA"/>
</dbReference>
<dbReference type="AlphaFoldDB" id="A0A6J5W021"/>
<evidence type="ECO:0000313" key="3">
    <source>
        <dbReference type="Proteomes" id="UP000507245"/>
    </source>
</evidence>
<keyword evidence="3" id="KW-1185">Reference proteome</keyword>
<accession>A0A6J5W021</accession>
<protein>
    <submittedName>
        <fullName evidence="2">Uncharacterized protein</fullName>
    </submittedName>
</protein>
<reference evidence="3" key="1">
    <citation type="journal article" date="2020" name="Genome Biol.">
        <title>Gamete binning: chromosome-level and haplotype-resolved genome assembly enabled by high-throughput single-cell sequencing of gamete genomes.</title>
        <authorList>
            <person name="Campoy J.A."/>
            <person name="Sun H."/>
            <person name="Goel M."/>
            <person name="Jiao W.-B."/>
            <person name="Folz-Donahue K."/>
            <person name="Wang N."/>
            <person name="Rubio M."/>
            <person name="Liu C."/>
            <person name="Kukat C."/>
            <person name="Ruiz D."/>
            <person name="Huettel B."/>
            <person name="Schneeberger K."/>
        </authorList>
    </citation>
    <scope>NUCLEOTIDE SEQUENCE [LARGE SCALE GENOMIC DNA]</scope>
    <source>
        <strain evidence="3">cv. Rojo Pasion</strain>
    </source>
</reference>
<sequence>MHTPCKFEFFCIMKLREEEKWQSILWRDTLIIMNVGQEISWCSQFSFQIFLSSRQKVLADWHQMQTVNVQKLSDIQCEPESQLKFITERMPGSRRESAEMDLCIWVLLSPHQYSCRQFMQHVYREQELVDHKRKQALEKLKKARCSSNPPLPTAQGSSKSANKKQARVNDESRDLDKSLCLLRNEGGKTVGGLTEGLTSCSALHAEPEAAIRGLKLVAGLGHLASSLDAVEWGWITCRVNRALMQQRRLVPERWRNVAGQIGHHRL</sequence>
<gene>
    <name evidence="2" type="ORF">ORAREDHAP_LOCUS3188</name>
</gene>
<feature type="region of interest" description="Disordered" evidence="1">
    <location>
        <begin position="140"/>
        <end position="171"/>
    </location>
</feature>